<dbReference type="SUPFAM" id="SSF55008">
    <property type="entry name" value="HMA, heavy metal-associated domain"/>
    <property type="match status" value="1"/>
</dbReference>
<feature type="domain" description="HMA" evidence="1">
    <location>
        <begin position="2"/>
        <end position="68"/>
    </location>
</feature>
<name>A0A3E3DYJ4_9FIRM</name>
<dbReference type="AlphaFoldDB" id="A0A3E3DYJ4"/>
<evidence type="ECO:0000259" key="1">
    <source>
        <dbReference type="PROSITE" id="PS50846"/>
    </source>
</evidence>
<evidence type="ECO:0000313" key="3">
    <source>
        <dbReference type="Proteomes" id="UP000261212"/>
    </source>
</evidence>
<dbReference type="CDD" id="cd00371">
    <property type="entry name" value="HMA"/>
    <property type="match status" value="1"/>
</dbReference>
<dbReference type="Gene3D" id="3.30.70.100">
    <property type="match status" value="1"/>
</dbReference>
<dbReference type="EMBL" id="QUSM01000003">
    <property type="protein sequence ID" value="RGD74330.1"/>
    <property type="molecule type" value="Genomic_DNA"/>
</dbReference>
<dbReference type="Pfam" id="PF00403">
    <property type="entry name" value="HMA"/>
    <property type="match status" value="1"/>
</dbReference>
<dbReference type="InterPro" id="IPR006121">
    <property type="entry name" value="HMA_dom"/>
</dbReference>
<evidence type="ECO:0000313" key="2">
    <source>
        <dbReference type="EMBL" id="RGD74330.1"/>
    </source>
</evidence>
<gene>
    <name evidence="2" type="ORF">DW687_06075</name>
</gene>
<dbReference type="GO" id="GO:0046872">
    <property type="term" value="F:metal ion binding"/>
    <property type="evidence" value="ECO:0007669"/>
    <property type="project" value="InterPro"/>
</dbReference>
<dbReference type="PROSITE" id="PS50846">
    <property type="entry name" value="HMA_2"/>
    <property type="match status" value="1"/>
</dbReference>
<comment type="caution">
    <text evidence="2">The sequence shown here is derived from an EMBL/GenBank/DDBJ whole genome shotgun (WGS) entry which is preliminary data.</text>
</comment>
<dbReference type="InterPro" id="IPR036163">
    <property type="entry name" value="HMA_dom_sf"/>
</dbReference>
<dbReference type="RefSeq" id="WP_007049295.1">
    <property type="nucleotide sequence ID" value="NZ_CABKNJ010000005.1"/>
</dbReference>
<accession>A0A3E3DYJ4</accession>
<reference evidence="2 3" key="1">
    <citation type="submission" date="2018-08" db="EMBL/GenBank/DDBJ databases">
        <title>A genome reference for cultivated species of the human gut microbiota.</title>
        <authorList>
            <person name="Zou Y."/>
            <person name="Xue W."/>
            <person name="Luo G."/>
        </authorList>
    </citation>
    <scope>NUCLEOTIDE SEQUENCE [LARGE SCALE GENOMIC DNA]</scope>
    <source>
        <strain evidence="2 3">AM25-6</strain>
    </source>
</reference>
<organism evidence="2 3">
    <name type="scientific">Anaerofustis stercorihominis</name>
    <dbReference type="NCBI Taxonomy" id="214853"/>
    <lineage>
        <taxon>Bacteria</taxon>
        <taxon>Bacillati</taxon>
        <taxon>Bacillota</taxon>
        <taxon>Clostridia</taxon>
        <taxon>Eubacteriales</taxon>
        <taxon>Eubacteriaceae</taxon>
        <taxon>Anaerofustis</taxon>
    </lineage>
</organism>
<proteinExistence type="predicted"/>
<dbReference type="Proteomes" id="UP000261212">
    <property type="component" value="Unassembled WGS sequence"/>
</dbReference>
<sequence>MTKIILNVNGMSCSHCENRVMEALKKNEAVKKAKASAKKNIVEIKYNEEMASKEDLEKIITEEGYEVV</sequence>
<protein>
    <submittedName>
        <fullName evidence="2">Copper chaperone</fullName>
    </submittedName>
</protein>
<dbReference type="GeneID" id="97999730"/>